<feature type="transmembrane region" description="Helical" evidence="14">
    <location>
        <begin position="148"/>
        <end position="166"/>
    </location>
</feature>
<organism evidence="16 17">
    <name type="scientific">Edhazardia aedis (strain USNM 41457)</name>
    <name type="common">Microsporidian parasite</name>
    <dbReference type="NCBI Taxonomy" id="1003232"/>
    <lineage>
        <taxon>Eukaryota</taxon>
        <taxon>Fungi</taxon>
        <taxon>Fungi incertae sedis</taxon>
        <taxon>Microsporidia</taxon>
        <taxon>Edhazardia</taxon>
    </lineage>
</organism>
<feature type="transmembrane region" description="Helical" evidence="14">
    <location>
        <begin position="200"/>
        <end position="218"/>
    </location>
</feature>
<feature type="transmembrane region" description="Helical" evidence="14">
    <location>
        <begin position="120"/>
        <end position="142"/>
    </location>
</feature>
<reference evidence="17" key="2">
    <citation type="submission" date="2015-07" db="EMBL/GenBank/DDBJ databases">
        <title>Contrasting host-pathogen interactions and genome evolution in two generalist and specialist microsporidian pathogens of mosquitoes.</title>
        <authorList>
            <consortium name="The Broad Institute Genomics Platform"/>
            <consortium name="The Broad Institute Genome Sequencing Center for Infectious Disease"/>
            <person name="Cuomo C.A."/>
            <person name="Sanscrainte N.D."/>
            <person name="Goldberg J.M."/>
            <person name="Heiman D."/>
            <person name="Young S."/>
            <person name="Zeng Q."/>
            <person name="Becnel J.J."/>
            <person name="Birren B.W."/>
        </authorList>
    </citation>
    <scope>NUCLEOTIDE SEQUENCE [LARGE SCALE GENOMIC DNA]</scope>
    <source>
        <strain evidence="17">USNM 41457</strain>
    </source>
</reference>
<evidence type="ECO:0000256" key="13">
    <source>
        <dbReference type="ARBA" id="ARBA00045102"/>
    </source>
</evidence>
<name>A0A0L1P6H4_EDHAE</name>
<keyword evidence="11 14" id="KW-0472">Membrane</keyword>
<feature type="transmembrane region" description="Helical" evidence="14">
    <location>
        <begin position="589"/>
        <end position="607"/>
    </location>
</feature>
<comment type="function">
    <text evidence="14">Transfers mannose from Dol-P-mannose to Ser or Thr residues on proteins.</text>
</comment>
<comment type="catalytic activity">
    <reaction evidence="13 14">
        <text>a di-trans,poly-cis-dolichyl beta-D-mannosyl phosphate + L-seryl-[protein] = 3-O-(alpha-D-mannosyl)-L-seryl-[protein] + a di-trans,poly-cis-dolichyl phosphate + H(+)</text>
        <dbReference type="Rhea" id="RHEA:17377"/>
        <dbReference type="Rhea" id="RHEA-COMP:9863"/>
        <dbReference type="Rhea" id="RHEA-COMP:13546"/>
        <dbReference type="Rhea" id="RHEA-COMP:19498"/>
        <dbReference type="Rhea" id="RHEA-COMP:19501"/>
        <dbReference type="ChEBI" id="CHEBI:15378"/>
        <dbReference type="ChEBI" id="CHEBI:29999"/>
        <dbReference type="ChEBI" id="CHEBI:57683"/>
        <dbReference type="ChEBI" id="CHEBI:58211"/>
        <dbReference type="ChEBI" id="CHEBI:137321"/>
        <dbReference type="EC" id="2.4.1.109"/>
    </reaction>
</comment>
<dbReference type="EC" id="2.4.1.109" evidence="4 14"/>
<comment type="pathway">
    <text evidence="2 14">Protein modification; protein glycosylation.</text>
</comment>
<dbReference type="VEuPathDB" id="MicrosporidiaDB:EDEG_05086"/>
<dbReference type="GO" id="GO:0004169">
    <property type="term" value="F:dolichyl-phosphate-mannose-protein mannosyltransferase activity"/>
    <property type="evidence" value="ECO:0007669"/>
    <property type="project" value="UniProtKB-UniRule"/>
</dbReference>
<evidence type="ECO:0000259" key="15">
    <source>
        <dbReference type="PROSITE" id="PS50919"/>
    </source>
</evidence>
<feature type="transmembrane region" description="Helical" evidence="14">
    <location>
        <begin position="96"/>
        <end position="113"/>
    </location>
</feature>
<comment type="caution">
    <text evidence="16">The sequence shown here is derived from an EMBL/GenBank/DDBJ whole genome shotgun (WGS) entry which is preliminary data.</text>
</comment>
<sequence>MQTVKRIKYALFIFLINFIVKTYKIENGSRVIWDEAHFGKFGSKYLRREFYFDVHPPLGKMLTALSGYLFNQDLEFKFESGAEYPSSMDYVGMRRFHALISNCLPVFAFGILVELGRKEAYSFLFSLLFVFENGFTCISRLILLDSHLLFFTAATAYFFTKFFVSMKNSKERSVWGESVDLCLLGVSLGCVMSVKWIGCLTVLLVGVYIIFELWNLLFSRKRINIFIYRFLLRFCMLILVPVFLYLLYFVLHFNLCNTSTSDEAHMSSLFQASLRNSSLERTKKYVSFGSVISLKASKPAGGNLHSHIHTYPNSDFKQITTYFHKDNNNHWAFQKVIEEGQNVDYLSDKDEVVLFHISTKAYLAIDTQNAYRSEGKRVVGIKDKITKECVKKIKSITTLFTLKNKETGMYLSVSGKNLPEWAFSQGEVTCIENEDKGTLWNVEENKVAENDTDEEYTEIKSKKSNFIKHVVELNIAMYNTNKSLKQDENLQPVRIVSRPHEWFFLKRGLRMNGWEDSKPKFYMFGNPLVWYASCLSVTISPIILLIRVIRAKRNNTKIRQKEFFKVFLSSGGWAIHYLPFFVIGRVLYFHHYYPAYFFAILSLDYVLDVCRVKVKYFAFFVAFSLCTFLYFKDLTYGIRGPAKNLINKQWLKSWDFL</sequence>
<evidence type="ECO:0000256" key="1">
    <source>
        <dbReference type="ARBA" id="ARBA00004477"/>
    </source>
</evidence>
<evidence type="ECO:0000256" key="5">
    <source>
        <dbReference type="ARBA" id="ARBA00022676"/>
    </source>
</evidence>
<reference evidence="16 17" key="1">
    <citation type="submission" date="2011-08" db="EMBL/GenBank/DDBJ databases">
        <authorList>
            <person name="Liu Z.J."/>
            <person name="Shi F.L."/>
            <person name="Lu J.Q."/>
            <person name="Li M."/>
            <person name="Wang Z.L."/>
        </authorList>
    </citation>
    <scope>NUCLEOTIDE SEQUENCE [LARGE SCALE GENOMIC DNA]</scope>
    <source>
        <strain evidence="16 17">USNM 41457</strain>
    </source>
</reference>
<dbReference type="PANTHER" id="PTHR10050">
    <property type="entry name" value="DOLICHYL-PHOSPHATE-MANNOSE--PROTEIN MANNOSYLTRANSFERASE"/>
    <property type="match status" value="1"/>
</dbReference>
<dbReference type="Pfam" id="PF16192">
    <property type="entry name" value="PMT_4TMC"/>
    <property type="match status" value="1"/>
</dbReference>
<feature type="domain" description="MIR" evidence="15">
    <location>
        <begin position="390"/>
        <end position="445"/>
    </location>
</feature>
<dbReference type="Gene3D" id="2.80.10.50">
    <property type="match status" value="1"/>
</dbReference>
<evidence type="ECO:0000256" key="14">
    <source>
        <dbReference type="RuleBase" id="RU367007"/>
    </source>
</evidence>
<comment type="catalytic activity">
    <reaction evidence="12 14">
        <text>a di-trans,poly-cis-dolichyl beta-D-mannosyl phosphate + L-threonyl-[protein] = 3-O-(alpha-D-mannosyl)-L-threonyl-[protein] + a di-trans,poly-cis-dolichyl phosphate + H(+)</text>
        <dbReference type="Rhea" id="RHEA:53396"/>
        <dbReference type="Rhea" id="RHEA-COMP:11060"/>
        <dbReference type="Rhea" id="RHEA-COMP:13547"/>
        <dbReference type="Rhea" id="RHEA-COMP:19498"/>
        <dbReference type="Rhea" id="RHEA-COMP:19501"/>
        <dbReference type="ChEBI" id="CHEBI:15378"/>
        <dbReference type="ChEBI" id="CHEBI:30013"/>
        <dbReference type="ChEBI" id="CHEBI:57683"/>
        <dbReference type="ChEBI" id="CHEBI:58211"/>
        <dbReference type="ChEBI" id="CHEBI:137323"/>
        <dbReference type="EC" id="2.4.1.109"/>
    </reaction>
</comment>
<evidence type="ECO:0000256" key="6">
    <source>
        <dbReference type="ARBA" id="ARBA00022679"/>
    </source>
</evidence>
<dbReference type="Pfam" id="PF02366">
    <property type="entry name" value="PMT"/>
    <property type="match status" value="1"/>
</dbReference>
<dbReference type="PANTHER" id="PTHR10050:SF46">
    <property type="entry name" value="PROTEIN O-MANNOSYL-TRANSFERASE 2"/>
    <property type="match status" value="1"/>
</dbReference>
<evidence type="ECO:0000256" key="2">
    <source>
        <dbReference type="ARBA" id="ARBA00004922"/>
    </source>
</evidence>
<evidence type="ECO:0000256" key="3">
    <source>
        <dbReference type="ARBA" id="ARBA00007222"/>
    </source>
</evidence>
<evidence type="ECO:0000256" key="11">
    <source>
        <dbReference type="ARBA" id="ARBA00023136"/>
    </source>
</evidence>
<feature type="transmembrane region" description="Helical" evidence="14">
    <location>
        <begin position="614"/>
        <end position="631"/>
    </location>
</feature>
<dbReference type="OrthoDB" id="292747at2759"/>
<evidence type="ECO:0000256" key="10">
    <source>
        <dbReference type="ARBA" id="ARBA00022989"/>
    </source>
</evidence>
<comment type="similarity">
    <text evidence="3 14">Belongs to the glycosyltransferase 39 family.</text>
</comment>
<dbReference type="SMART" id="SM00472">
    <property type="entry name" value="MIR"/>
    <property type="match status" value="2"/>
</dbReference>
<keyword evidence="10 14" id="KW-1133">Transmembrane helix</keyword>
<evidence type="ECO:0000256" key="9">
    <source>
        <dbReference type="ARBA" id="ARBA00022824"/>
    </source>
</evidence>
<dbReference type="InParanoid" id="A0A0L1P6H4"/>
<gene>
    <name evidence="16" type="ORF">EDEG_05086</name>
</gene>
<evidence type="ECO:0000313" key="16">
    <source>
        <dbReference type="EMBL" id="KNH48531.1"/>
    </source>
</evidence>
<dbReference type="PROSITE" id="PS50919">
    <property type="entry name" value="MIR"/>
    <property type="match status" value="1"/>
</dbReference>
<dbReference type="InterPro" id="IPR016093">
    <property type="entry name" value="MIR_motif"/>
</dbReference>
<dbReference type="STRING" id="1003232.A0A0L1P6H4"/>
<accession>A0A0L1P6H4</accession>
<dbReference type="EMBL" id="AFBI03000041">
    <property type="protein sequence ID" value="KNH48531.1"/>
    <property type="molecule type" value="Genomic_DNA"/>
</dbReference>
<feature type="transmembrane region" description="Helical" evidence="14">
    <location>
        <begin position="230"/>
        <end position="251"/>
    </location>
</feature>
<dbReference type="AlphaFoldDB" id="A0A0L1P6H4"/>
<comment type="subcellular location">
    <subcellularLocation>
        <location evidence="1 14">Endoplasmic reticulum membrane</location>
        <topology evidence="1 14">Multi-pass membrane protein</topology>
    </subcellularLocation>
</comment>
<keyword evidence="5 14" id="KW-0328">Glycosyltransferase</keyword>
<keyword evidence="17" id="KW-1185">Reference proteome</keyword>
<dbReference type="OMA" id="MCGWDDN"/>
<keyword evidence="6 14" id="KW-0808">Transferase</keyword>
<dbReference type="FunCoup" id="A0A0L1P6H4">
    <property type="interactions" value="86"/>
</dbReference>
<keyword evidence="7 14" id="KW-0812">Transmembrane</keyword>
<dbReference type="InterPro" id="IPR032421">
    <property type="entry name" value="PMT_4TMC"/>
</dbReference>
<dbReference type="CDD" id="cd23276">
    <property type="entry name" value="beta-trefoil_MIR_PMT"/>
    <property type="match status" value="1"/>
</dbReference>
<evidence type="ECO:0000256" key="8">
    <source>
        <dbReference type="ARBA" id="ARBA00022737"/>
    </source>
</evidence>
<feature type="transmembrane region" description="Helical" evidence="14">
    <location>
        <begin position="528"/>
        <end position="546"/>
    </location>
</feature>
<dbReference type="InterPro" id="IPR027005">
    <property type="entry name" value="PMT-like"/>
</dbReference>
<keyword evidence="9 14" id="KW-0256">Endoplasmic reticulum</keyword>
<evidence type="ECO:0000256" key="4">
    <source>
        <dbReference type="ARBA" id="ARBA00012839"/>
    </source>
</evidence>
<dbReference type="SUPFAM" id="SSF82109">
    <property type="entry name" value="MIR domain"/>
    <property type="match status" value="1"/>
</dbReference>
<dbReference type="GO" id="GO:0005789">
    <property type="term" value="C:endoplasmic reticulum membrane"/>
    <property type="evidence" value="ECO:0007669"/>
    <property type="project" value="UniProtKB-SubCell"/>
</dbReference>
<feature type="transmembrane region" description="Helical" evidence="14">
    <location>
        <begin position="566"/>
        <end position="583"/>
    </location>
</feature>
<dbReference type="InterPro" id="IPR036300">
    <property type="entry name" value="MIR_dom_sf"/>
</dbReference>
<protein>
    <recommendedName>
        <fullName evidence="4 14">Dolichyl-phosphate-mannose--protein mannosyltransferase</fullName>
        <ecNumber evidence="4 14">2.4.1.109</ecNumber>
    </recommendedName>
</protein>
<dbReference type="UniPathway" id="UPA00378"/>
<evidence type="ECO:0000313" key="17">
    <source>
        <dbReference type="Proteomes" id="UP000003163"/>
    </source>
</evidence>
<proteinExistence type="inferred from homology"/>
<dbReference type="Proteomes" id="UP000003163">
    <property type="component" value="Unassembled WGS sequence"/>
</dbReference>
<keyword evidence="8" id="KW-0677">Repeat</keyword>
<evidence type="ECO:0000256" key="7">
    <source>
        <dbReference type="ARBA" id="ARBA00022692"/>
    </source>
</evidence>
<dbReference type="InterPro" id="IPR003342">
    <property type="entry name" value="ArnT-like_N"/>
</dbReference>
<evidence type="ECO:0000256" key="12">
    <source>
        <dbReference type="ARBA" id="ARBA00045085"/>
    </source>
</evidence>